<dbReference type="KEGG" id="adl:AURDEDRAFT_177181"/>
<dbReference type="SUPFAM" id="SSF50916">
    <property type="entry name" value="Rap30/74 interaction domains"/>
    <property type="match status" value="1"/>
</dbReference>
<accession>J0D4Q5</accession>
<dbReference type="GO" id="GO:0006367">
    <property type="term" value="P:transcription initiation at RNA polymerase II promoter"/>
    <property type="evidence" value="ECO:0007669"/>
    <property type="project" value="InterPro"/>
</dbReference>
<evidence type="ECO:0000313" key="8">
    <source>
        <dbReference type="Proteomes" id="UP000006514"/>
    </source>
</evidence>
<protein>
    <submittedName>
        <fullName evidence="7">Uncharacterized protein</fullName>
    </submittedName>
</protein>
<reference evidence="8" key="1">
    <citation type="journal article" date="2012" name="Science">
        <title>The Paleozoic origin of enzymatic lignin decomposition reconstructed from 31 fungal genomes.</title>
        <authorList>
            <person name="Floudas D."/>
            <person name="Binder M."/>
            <person name="Riley R."/>
            <person name="Barry K."/>
            <person name="Blanchette R.A."/>
            <person name="Henrissat B."/>
            <person name="Martinez A.T."/>
            <person name="Otillar R."/>
            <person name="Spatafora J.W."/>
            <person name="Yadav J.S."/>
            <person name="Aerts A."/>
            <person name="Benoit I."/>
            <person name="Boyd A."/>
            <person name="Carlson A."/>
            <person name="Copeland A."/>
            <person name="Coutinho P.M."/>
            <person name="de Vries R.P."/>
            <person name="Ferreira P."/>
            <person name="Findley K."/>
            <person name="Foster B."/>
            <person name="Gaskell J."/>
            <person name="Glotzer D."/>
            <person name="Gorecki P."/>
            <person name="Heitman J."/>
            <person name="Hesse C."/>
            <person name="Hori C."/>
            <person name="Igarashi K."/>
            <person name="Jurgens J.A."/>
            <person name="Kallen N."/>
            <person name="Kersten P."/>
            <person name="Kohler A."/>
            <person name="Kuees U."/>
            <person name="Kumar T.K.A."/>
            <person name="Kuo A."/>
            <person name="LaButti K."/>
            <person name="Larrondo L.F."/>
            <person name="Lindquist E."/>
            <person name="Ling A."/>
            <person name="Lombard V."/>
            <person name="Lucas S."/>
            <person name="Lundell T."/>
            <person name="Martin R."/>
            <person name="McLaughlin D.J."/>
            <person name="Morgenstern I."/>
            <person name="Morin E."/>
            <person name="Murat C."/>
            <person name="Nagy L.G."/>
            <person name="Nolan M."/>
            <person name="Ohm R.A."/>
            <person name="Patyshakuliyeva A."/>
            <person name="Rokas A."/>
            <person name="Ruiz-Duenas F.J."/>
            <person name="Sabat G."/>
            <person name="Salamov A."/>
            <person name="Samejima M."/>
            <person name="Schmutz J."/>
            <person name="Slot J.C."/>
            <person name="St John F."/>
            <person name="Stenlid J."/>
            <person name="Sun H."/>
            <person name="Sun S."/>
            <person name="Syed K."/>
            <person name="Tsang A."/>
            <person name="Wiebenga A."/>
            <person name="Young D."/>
            <person name="Pisabarro A."/>
            <person name="Eastwood D.C."/>
            <person name="Martin F."/>
            <person name="Cullen D."/>
            <person name="Grigoriev I.V."/>
            <person name="Hibbett D.S."/>
        </authorList>
    </citation>
    <scope>NUCLEOTIDE SEQUENCE [LARGE SCALE GENOMIC DNA]</scope>
    <source>
        <strain evidence="8">TFB10046</strain>
    </source>
</reference>
<feature type="region of interest" description="Disordered" evidence="6">
    <location>
        <begin position="145"/>
        <end position="315"/>
    </location>
</feature>
<evidence type="ECO:0000256" key="3">
    <source>
        <dbReference type="ARBA" id="ARBA00023125"/>
    </source>
</evidence>
<name>J0D4Q5_AURST</name>
<feature type="compositionally biased region" description="Basic and acidic residues" evidence="6">
    <location>
        <begin position="147"/>
        <end position="163"/>
    </location>
</feature>
<keyword evidence="4" id="KW-0804">Transcription</keyword>
<feature type="compositionally biased region" description="Low complexity" evidence="6">
    <location>
        <begin position="184"/>
        <end position="202"/>
    </location>
</feature>
<evidence type="ECO:0000256" key="6">
    <source>
        <dbReference type="SAM" id="MobiDB-lite"/>
    </source>
</evidence>
<dbReference type="AlphaFoldDB" id="J0D4Q5"/>
<dbReference type="InParanoid" id="J0D4Q5"/>
<organism evidence="7 8">
    <name type="scientific">Auricularia subglabra (strain TFB-10046 / SS5)</name>
    <name type="common">White-rot fungus</name>
    <name type="synonym">Auricularia delicata (strain TFB10046)</name>
    <dbReference type="NCBI Taxonomy" id="717982"/>
    <lineage>
        <taxon>Eukaryota</taxon>
        <taxon>Fungi</taxon>
        <taxon>Dikarya</taxon>
        <taxon>Basidiomycota</taxon>
        <taxon>Agaricomycotina</taxon>
        <taxon>Agaricomycetes</taxon>
        <taxon>Auriculariales</taxon>
        <taxon>Auriculariaceae</taxon>
        <taxon>Auricularia</taxon>
    </lineage>
</organism>
<keyword evidence="8" id="KW-1185">Reference proteome</keyword>
<dbReference type="OrthoDB" id="76676at2759"/>
<dbReference type="EMBL" id="JH688101">
    <property type="protein sequence ID" value="EJD33739.1"/>
    <property type="molecule type" value="Genomic_DNA"/>
</dbReference>
<keyword evidence="3" id="KW-0238">DNA-binding</keyword>
<comment type="subcellular location">
    <subcellularLocation>
        <location evidence="1">Nucleus</location>
    </subcellularLocation>
</comment>
<gene>
    <name evidence="7" type="ORF">AURDEDRAFT_177181</name>
</gene>
<evidence type="ECO:0000256" key="4">
    <source>
        <dbReference type="ARBA" id="ARBA00023163"/>
    </source>
</evidence>
<dbReference type="GO" id="GO:0005634">
    <property type="term" value="C:nucleus"/>
    <property type="evidence" value="ECO:0007669"/>
    <property type="project" value="UniProtKB-SubCell"/>
</dbReference>
<evidence type="ECO:0000256" key="2">
    <source>
        <dbReference type="ARBA" id="ARBA00023015"/>
    </source>
</evidence>
<dbReference type="FunCoup" id="J0D4Q5">
    <property type="interactions" value="8"/>
</dbReference>
<evidence type="ECO:0000256" key="5">
    <source>
        <dbReference type="ARBA" id="ARBA00023242"/>
    </source>
</evidence>
<feature type="compositionally biased region" description="Basic and acidic residues" evidence="6">
    <location>
        <begin position="300"/>
        <end position="315"/>
    </location>
</feature>
<sequence>MGARSIWDAGYLRPALTHFAHPAAVARDTSSQEIWIGRIENADQASFHGLFLTGTGPDFYFVSAHRWYKMQRWPNFKNATMDQVEAQYARLQKNHHMLEFWKKGRQQSQEAVAPRRRSAVPSFARDSSLFGVDDDDELKDSLRKRREKELGEEGDLDDTKLQEEEPPTNQPTGLEPTATPPPSGSKAAKTSTASQQQKSGSTPKAQSKEPSRATSPSVPHAKSPAAPPGSGSSLLAQRASPGLVSPNEPEAAGAARTTSPLATVDVRREEAKRVPARPVRMSSIQSYKRNRHYMNIPNDETGHGRDSAQRERESITQRVVSADLERVWCRG</sequence>
<dbReference type="Proteomes" id="UP000006514">
    <property type="component" value="Unassembled WGS sequence"/>
</dbReference>
<keyword evidence="2" id="KW-0805">Transcription regulation</keyword>
<evidence type="ECO:0000313" key="7">
    <source>
        <dbReference type="EMBL" id="EJD33739.1"/>
    </source>
</evidence>
<proteinExistence type="predicted"/>
<dbReference type="GO" id="GO:0003677">
    <property type="term" value="F:DNA binding"/>
    <property type="evidence" value="ECO:0007669"/>
    <property type="project" value="UniProtKB-KW"/>
</dbReference>
<dbReference type="InterPro" id="IPR011039">
    <property type="entry name" value="TFIIF_interaction"/>
</dbReference>
<keyword evidence="5" id="KW-0539">Nucleus</keyword>
<evidence type="ECO:0000256" key="1">
    <source>
        <dbReference type="ARBA" id="ARBA00004123"/>
    </source>
</evidence>